<dbReference type="Gene3D" id="1.20.120.1630">
    <property type="match status" value="1"/>
</dbReference>
<feature type="transmembrane region" description="Helical" evidence="1">
    <location>
        <begin position="6"/>
        <end position="29"/>
    </location>
</feature>
<evidence type="ECO:0000313" key="3">
    <source>
        <dbReference type="Proteomes" id="UP000192634"/>
    </source>
</evidence>
<dbReference type="AlphaFoldDB" id="A0A1W2DG23"/>
<dbReference type="Proteomes" id="UP000192634">
    <property type="component" value="Unassembled WGS sequence"/>
</dbReference>
<keyword evidence="1" id="KW-0472">Membrane</keyword>
<evidence type="ECO:0000313" key="2">
    <source>
        <dbReference type="EMBL" id="SMC96477.1"/>
    </source>
</evidence>
<feature type="transmembrane region" description="Helical" evidence="1">
    <location>
        <begin position="50"/>
        <end position="73"/>
    </location>
</feature>
<evidence type="ECO:0000256" key="1">
    <source>
        <dbReference type="SAM" id="Phobius"/>
    </source>
</evidence>
<name>A0A1W2DG23_9MICO</name>
<keyword evidence="1" id="KW-1133">Transmembrane helix</keyword>
<feature type="transmembrane region" description="Helical" evidence="1">
    <location>
        <begin position="85"/>
        <end position="104"/>
    </location>
</feature>
<protein>
    <submittedName>
        <fullName evidence="2">Uncharacterized protein</fullName>
    </submittedName>
</protein>
<reference evidence="2 3" key="1">
    <citation type="submission" date="2017-04" db="EMBL/GenBank/DDBJ databases">
        <authorList>
            <person name="Afonso C.L."/>
            <person name="Miller P.J."/>
            <person name="Scott M.A."/>
            <person name="Spackman E."/>
            <person name="Goraichik I."/>
            <person name="Dimitrov K.M."/>
            <person name="Suarez D.L."/>
            <person name="Swayne D.E."/>
        </authorList>
    </citation>
    <scope>NUCLEOTIDE SEQUENCE [LARGE SCALE GENOMIC DNA]</scope>
    <source>
        <strain evidence="2 3">CGMCC 1.12511</strain>
    </source>
</reference>
<proteinExistence type="predicted"/>
<gene>
    <name evidence="2" type="ORF">SAMN06296429_1203</name>
</gene>
<organism evidence="2 3">
    <name type="scientific">Janibacter indicus</name>
    <dbReference type="NCBI Taxonomy" id="857417"/>
    <lineage>
        <taxon>Bacteria</taxon>
        <taxon>Bacillati</taxon>
        <taxon>Actinomycetota</taxon>
        <taxon>Actinomycetes</taxon>
        <taxon>Micrococcales</taxon>
        <taxon>Intrasporangiaceae</taxon>
        <taxon>Janibacter</taxon>
    </lineage>
</organism>
<dbReference type="EMBL" id="FWXN01000020">
    <property type="protein sequence ID" value="SMC96477.1"/>
    <property type="molecule type" value="Genomic_DNA"/>
</dbReference>
<accession>A0A1W2DG23</accession>
<sequence length="148" mass="15865">MTTSPDAKALIALTVYLIGLALTFGVRTLQHHRRTGDPGIRRIASDSSKAGRLGVWLFAGALILGAAGPFLSLLVPASTIAMPRWAWWLGLGLAVIGLALVLAAQQAMGDSWRIGVDPSERTGLVTTGAFAAVRNRSSPPWFWPWRAY</sequence>
<keyword evidence="1" id="KW-0812">Transmembrane</keyword>